<name>A0A1F6A3A3_9BACT</name>
<organism evidence="1 2">
    <name type="scientific">Candidatus Gottesmanbacteria bacterium RIFCSPHIGHO2_02_FULL_39_14</name>
    <dbReference type="NCBI Taxonomy" id="1798383"/>
    <lineage>
        <taxon>Bacteria</taxon>
        <taxon>Candidatus Gottesmaniibacteriota</taxon>
    </lineage>
</organism>
<sequence>MSPDQKIHRQTALAFKTHVEPIPGQKDVIIFENQNSDSQGPESIDVILIITPEVTKTVVVPLTDAPVK</sequence>
<dbReference type="AlphaFoldDB" id="A0A1F6A3A3"/>
<dbReference type="STRING" id="1798383.A3D78_07560"/>
<accession>A0A1F6A3A3</accession>
<comment type="caution">
    <text evidence="1">The sequence shown here is derived from an EMBL/GenBank/DDBJ whole genome shotgun (WGS) entry which is preliminary data.</text>
</comment>
<evidence type="ECO:0000313" key="1">
    <source>
        <dbReference type="EMBL" id="OGG19014.1"/>
    </source>
</evidence>
<evidence type="ECO:0000313" key="2">
    <source>
        <dbReference type="Proteomes" id="UP000176253"/>
    </source>
</evidence>
<dbReference type="Proteomes" id="UP000176253">
    <property type="component" value="Unassembled WGS sequence"/>
</dbReference>
<proteinExistence type="predicted"/>
<gene>
    <name evidence="1" type="ORF">A3D78_07560</name>
</gene>
<dbReference type="EMBL" id="MFJM01000008">
    <property type="protein sequence ID" value="OGG19014.1"/>
    <property type="molecule type" value="Genomic_DNA"/>
</dbReference>
<reference evidence="1 2" key="1">
    <citation type="journal article" date="2016" name="Nat. Commun.">
        <title>Thousands of microbial genomes shed light on interconnected biogeochemical processes in an aquifer system.</title>
        <authorList>
            <person name="Anantharaman K."/>
            <person name="Brown C.T."/>
            <person name="Hug L.A."/>
            <person name="Sharon I."/>
            <person name="Castelle C.J."/>
            <person name="Probst A.J."/>
            <person name="Thomas B.C."/>
            <person name="Singh A."/>
            <person name="Wilkins M.J."/>
            <person name="Karaoz U."/>
            <person name="Brodie E.L."/>
            <person name="Williams K.H."/>
            <person name="Hubbard S.S."/>
            <person name="Banfield J.F."/>
        </authorList>
    </citation>
    <scope>NUCLEOTIDE SEQUENCE [LARGE SCALE GENOMIC DNA]</scope>
</reference>
<protein>
    <submittedName>
        <fullName evidence="1">Uncharacterized protein</fullName>
    </submittedName>
</protein>